<evidence type="ECO:0000256" key="1">
    <source>
        <dbReference type="ARBA" id="ARBA00022527"/>
    </source>
</evidence>
<evidence type="ECO:0000256" key="5">
    <source>
        <dbReference type="ARBA" id="ARBA00022840"/>
    </source>
</evidence>
<dbReference type="SMART" id="SM00220">
    <property type="entry name" value="S_TKc"/>
    <property type="match status" value="1"/>
</dbReference>
<feature type="domain" description="AGC-kinase C-terminal" evidence="7">
    <location>
        <begin position="189"/>
        <end position="243"/>
    </location>
</feature>
<keyword evidence="5" id="KW-0067">ATP-binding</keyword>
<evidence type="ECO:0000259" key="6">
    <source>
        <dbReference type="PROSITE" id="PS50011"/>
    </source>
</evidence>
<keyword evidence="3" id="KW-0547">Nucleotide-binding</keyword>
<evidence type="ECO:0000313" key="8">
    <source>
        <dbReference type="EMBL" id="KAK1745201.1"/>
    </source>
</evidence>
<dbReference type="GO" id="GO:0005524">
    <property type="term" value="F:ATP binding"/>
    <property type="evidence" value="ECO:0007669"/>
    <property type="project" value="UniProtKB-KW"/>
</dbReference>
<dbReference type="PANTHER" id="PTHR24353">
    <property type="entry name" value="CYCLIC NUCLEOTIDE-DEPENDENT PROTEIN KINASE"/>
    <property type="match status" value="1"/>
</dbReference>
<gene>
    <name evidence="8" type="ORF">QTG54_004492</name>
</gene>
<dbReference type="GO" id="GO:0004691">
    <property type="term" value="F:cAMP-dependent protein kinase activity"/>
    <property type="evidence" value="ECO:0007669"/>
    <property type="project" value="TreeGrafter"/>
</dbReference>
<dbReference type="Proteomes" id="UP001224775">
    <property type="component" value="Unassembled WGS sequence"/>
</dbReference>
<keyword evidence="2 8" id="KW-0808">Transferase</keyword>
<dbReference type="PROSITE" id="PS50011">
    <property type="entry name" value="PROTEIN_KINASE_DOM"/>
    <property type="match status" value="1"/>
</dbReference>
<dbReference type="EC" id="2.7.11.-" evidence="8"/>
<dbReference type="SUPFAM" id="SSF56112">
    <property type="entry name" value="Protein kinase-like (PK-like)"/>
    <property type="match status" value="1"/>
</dbReference>
<dbReference type="Pfam" id="PF00069">
    <property type="entry name" value="Pkinase"/>
    <property type="match status" value="1"/>
</dbReference>
<evidence type="ECO:0000259" key="7">
    <source>
        <dbReference type="PROSITE" id="PS51285"/>
    </source>
</evidence>
<dbReference type="SMART" id="SM00133">
    <property type="entry name" value="S_TK_X"/>
    <property type="match status" value="1"/>
</dbReference>
<dbReference type="Gene3D" id="1.10.510.10">
    <property type="entry name" value="Transferase(Phosphotransferase) domain 1"/>
    <property type="match status" value="1"/>
</dbReference>
<evidence type="ECO:0000313" key="9">
    <source>
        <dbReference type="Proteomes" id="UP001224775"/>
    </source>
</evidence>
<dbReference type="Gene3D" id="3.30.200.20">
    <property type="entry name" value="Phosphorylase Kinase, domain 1"/>
    <property type="match status" value="1"/>
</dbReference>
<dbReference type="InterPro" id="IPR000961">
    <property type="entry name" value="AGC-kinase_C"/>
</dbReference>
<evidence type="ECO:0000256" key="2">
    <source>
        <dbReference type="ARBA" id="ARBA00022679"/>
    </source>
</evidence>
<dbReference type="PANTHER" id="PTHR24353:SF37">
    <property type="entry name" value="CAMP-DEPENDENT PROTEIN KINASE CATALYTIC SUBUNIT PRKX"/>
    <property type="match status" value="1"/>
</dbReference>
<proteinExistence type="predicted"/>
<dbReference type="AlphaFoldDB" id="A0AAD8YHC3"/>
<evidence type="ECO:0000256" key="4">
    <source>
        <dbReference type="ARBA" id="ARBA00022777"/>
    </source>
</evidence>
<dbReference type="InterPro" id="IPR000719">
    <property type="entry name" value="Prot_kinase_dom"/>
</dbReference>
<accession>A0AAD8YHC3</accession>
<keyword evidence="1" id="KW-0723">Serine/threonine-protein kinase</keyword>
<dbReference type="GO" id="GO:0005952">
    <property type="term" value="C:cAMP-dependent protein kinase complex"/>
    <property type="evidence" value="ECO:0007669"/>
    <property type="project" value="TreeGrafter"/>
</dbReference>
<dbReference type="PROSITE" id="PS51285">
    <property type="entry name" value="AGC_KINASE_CTER"/>
    <property type="match status" value="1"/>
</dbReference>
<protein>
    <submittedName>
        <fullName evidence="8">Serine/threonine-protein kinase</fullName>
        <ecNumber evidence="8">2.7.11.-</ecNumber>
    </submittedName>
</protein>
<comment type="caution">
    <text evidence="8">The sequence shown here is derived from an EMBL/GenBank/DDBJ whole genome shotgun (WGS) entry which is preliminary data.</text>
</comment>
<dbReference type="InterPro" id="IPR011009">
    <property type="entry name" value="Kinase-like_dom_sf"/>
</dbReference>
<dbReference type="EMBL" id="JATAAI010000006">
    <property type="protein sequence ID" value="KAK1745201.1"/>
    <property type="molecule type" value="Genomic_DNA"/>
</dbReference>
<name>A0AAD8YHC3_9STRA</name>
<sequence length="243" mass="27221">MPCAQAHSLLIVASISINDEALAFSSSISLSYLRTFYLKGKSRGYMHMRLSHILCINSSLHLHHRDGYLKITDFGFSKIVTYKTFTLCGTPEYIAPEVLLNKGHGKGVDWWTLGILIYEMIAGEPPFIAEDDDPIRIYQQVLSGTIRFTRSFDKTAKQLTKKLLTADLTRRLGCLKSGSADIRSSRFFDNMDFDALLAKQLPAPIIPCIKDSTDTSNFDSYPPGCVDDTTPPEFDGEDPFLCF</sequence>
<keyword evidence="9" id="KW-1185">Reference proteome</keyword>
<reference evidence="8" key="1">
    <citation type="submission" date="2023-06" db="EMBL/GenBank/DDBJ databases">
        <title>Survivors Of The Sea: Transcriptome response of Skeletonema marinoi to long-term dormancy.</title>
        <authorList>
            <person name="Pinder M.I.M."/>
            <person name="Kourtchenko O."/>
            <person name="Robertson E.K."/>
            <person name="Larsson T."/>
            <person name="Maumus F."/>
            <person name="Osuna-Cruz C.M."/>
            <person name="Vancaester E."/>
            <person name="Stenow R."/>
            <person name="Vandepoele K."/>
            <person name="Ploug H."/>
            <person name="Bruchert V."/>
            <person name="Godhe A."/>
            <person name="Topel M."/>
        </authorList>
    </citation>
    <scope>NUCLEOTIDE SEQUENCE</scope>
    <source>
        <strain evidence="8">R05AC</strain>
    </source>
</reference>
<evidence type="ECO:0000256" key="3">
    <source>
        <dbReference type="ARBA" id="ARBA00022741"/>
    </source>
</evidence>
<organism evidence="8 9">
    <name type="scientific">Skeletonema marinoi</name>
    <dbReference type="NCBI Taxonomy" id="267567"/>
    <lineage>
        <taxon>Eukaryota</taxon>
        <taxon>Sar</taxon>
        <taxon>Stramenopiles</taxon>
        <taxon>Ochrophyta</taxon>
        <taxon>Bacillariophyta</taxon>
        <taxon>Coscinodiscophyceae</taxon>
        <taxon>Thalassiosirophycidae</taxon>
        <taxon>Thalassiosirales</taxon>
        <taxon>Skeletonemataceae</taxon>
        <taxon>Skeletonema</taxon>
        <taxon>Skeletonema marinoi-dohrnii complex</taxon>
    </lineage>
</organism>
<keyword evidence="4 8" id="KW-0418">Kinase</keyword>
<feature type="domain" description="Protein kinase" evidence="6">
    <location>
        <begin position="1"/>
        <end position="188"/>
    </location>
</feature>